<dbReference type="EMBL" id="AAFI02000129">
    <property type="protein sequence ID" value="EAL62935.1"/>
    <property type="molecule type" value="Genomic_DNA"/>
</dbReference>
<feature type="region of interest" description="Disordered" evidence="1">
    <location>
        <begin position="213"/>
        <end position="268"/>
    </location>
</feature>
<dbReference type="HOGENOM" id="CLU_641627_0_0_1"/>
<dbReference type="STRING" id="44689.Q54I31"/>
<dbReference type="GO" id="GO:0006508">
    <property type="term" value="P:proteolysis"/>
    <property type="evidence" value="ECO:0007669"/>
    <property type="project" value="UniProtKB-KW"/>
</dbReference>
<dbReference type="InterPro" id="IPR013761">
    <property type="entry name" value="SAM/pointed_sf"/>
</dbReference>
<sequence>MNYNFKKKDLKDWSIEDTKEWINEFKKRGPNLENVDFSRFEWDGEQLSLFSMSDFQRMSPYGVALYRNLYSQPKIFQTLKKNKSISSSGGGGGSSGGGSYLNSINIGNIDLNDDLIENEIINRTVLIRVGTIHTFITFGAGCRIGKNLILVSKHVVHHSTFPQDKIIFNVGIVIPSKWVTAKLIDLSPDDQTDLALLEIIDYDSIHHLNSNNNSISSSGSINSKESIKSSGGGSEYDNKYKNQKQQHDEKDNEASGSSNNNDDENLNKNHIVNSSEFTSPSFDYHHLDELEKEREKQDYEIICNIEPIKFIGQNEGLLGKDIILCGFPKERIDLSLCQELKIKVDTVYPSIEKGTVSFSDDKRLECNSVPEPGYSESSLIFSKSDAKFIGLVKSQYMTNPNKYYCIPTSTILTWISQVSKKNSINISF</sequence>
<dbReference type="PaxDb" id="44689-DDB0304898"/>
<evidence type="ECO:0000259" key="2">
    <source>
        <dbReference type="Pfam" id="PF02198"/>
    </source>
</evidence>
<dbReference type="eggNOG" id="ENOG502RF34">
    <property type="taxonomic scope" value="Eukaryota"/>
</dbReference>
<keyword evidence="4" id="KW-1185">Reference proteome</keyword>
<dbReference type="SUPFAM" id="SSF50494">
    <property type="entry name" value="Trypsin-like serine proteases"/>
    <property type="match status" value="1"/>
</dbReference>
<feature type="compositionally biased region" description="Basic and acidic residues" evidence="1">
    <location>
        <begin position="236"/>
        <end position="253"/>
    </location>
</feature>
<dbReference type="GO" id="GO:0008233">
    <property type="term" value="F:peptidase activity"/>
    <property type="evidence" value="ECO:0007669"/>
    <property type="project" value="UniProtKB-KW"/>
</dbReference>
<dbReference type="RefSeq" id="XP_636440.1">
    <property type="nucleotide sequence ID" value="XM_631348.1"/>
</dbReference>
<proteinExistence type="predicted"/>
<evidence type="ECO:0000313" key="3">
    <source>
        <dbReference type="EMBL" id="EAL62935.1"/>
    </source>
</evidence>
<dbReference type="Pfam" id="PF02198">
    <property type="entry name" value="SAM_PNT"/>
    <property type="match status" value="1"/>
</dbReference>
<organism evidence="3 4">
    <name type="scientific">Dictyostelium discoideum</name>
    <name type="common">Social amoeba</name>
    <dbReference type="NCBI Taxonomy" id="44689"/>
    <lineage>
        <taxon>Eukaryota</taxon>
        <taxon>Amoebozoa</taxon>
        <taxon>Evosea</taxon>
        <taxon>Eumycetozoa</taxon>
        <taxon>Dictyostelia</taxon>
        <taxon>Dictyosteliales</taxon>
        <taxon>Dictyosteliaceae</taxon>
        <taxon>Dictyostelium</taxon>
    </lineage>
</organism>
<dbReference type="Proteomes" id="UP000002195">
    <property type="component" value="Unassembled WGS sequence"/>
</dbReference>
<feature type="domain" description="PNT" evidence="2">
    <location>
        <begin position="8"/>
        <end position="69"/>
    </location>
</feature>
<name>Q54I31_DICDI</name>
<dbReference type="FunCoup" id="Q54I31">
    <property type="interactions" value="435"/>
</dbReference>
<dbReference type="dictyBase" id="DDB_G0289039"/>
<protein>
    <submittedName>
        <fullName evidence="3">Trypsin-like serine proteases family protein</fullName>
    </submittedName>
</protein>
<dbReference type="SUPFAM" id="SSF47769">
    <property type="entry name" value="SAM/Pointed domain"/>
    <property type="match status" value="1"/>
</dbReference>
<accession>Q54I31</accession>
<dbReference type="OMA" id="WSIEDTK"/>
<dbReference type="GO" id="GO:0043565">
    <property type="term" value="F:sequence-specific DNA binding"/>
    <property type="evidence" value="ECO:0007669"/>
    <property type="project" value="InterPro"/>
</dbReference>
<dbReference type="KEGG" id="ddi:DDB_G0289039"/>
<evidence type="ECO:0000256" key="1">
    <source>
        <dbReference type="SAM" id="MobiDB-lite"/>
    </source>
</evidence>
<dbReference type="GeneID" id="8626933"/>
<feature type="compositionally biased region" description="Low complexity" evidence="1">
    <location>
        <begin position="213"/>
        <end position="224"/>
    </location>
</feature>
<comment type="caution">
    <text evidence="3">The sequence shown here is derived from an EMBL/GenBank/DDBJ whole genome shotgun (WGS) entry which is preliminary data.</text>
</comment>
<gene>
    <name evidence="3" type="ORF">DDB_G0289039</name>
</gene>
<dbReference type="Gene3D" id="1.10.150.50">
    <property type="entry name" value="Transcription Factor, Ets-1"/>
    <property type="match status" value="1"/>
</dbReference>
<dbReference type="AlphaFoldDB" id="Q54I31"/>
<reference evidence="3 4" key="1">
    <citation type="journal article" date="2005" name="Nature">
        <title>The genome of the social amoeba Dictyostelium discoideum.</title>
        <authorList>
            <consortium name="The Dictyostelium discoideum Sequencing Consortium"/>
            <person name="Eichinger L."/>
            <person name="Pachebat J.A."/>
            <person name="Glockner G."/>
            <person name="Rajandream M.A."/>
            <person name="Sucgang R."/>
            <person name="Berriman M."/>
            <person name="Song J."/>
            <person name="Olsen R."/>
            <person name="Szafranski K."/>
            <person name="Xu Q."/>
            <person name="Tunggal B."/>
            <person name="Kummerfeld S."/>
            <person name="Madera M."/>
            <person name="Konfortov B.A."/>
            <person name="Rivero F."/>
            <person name="Bankier A.T."/>
            <person name="Lehmann R."/>
            <person name="Hamlin N."/>
            <person name="Davies R."/>
            <person name="Gaudet P."/>
            <person name="Fey P."/>
            <person name="Pilcher K."/>
            <person name="Chen G."/>
            <person name="Saunders D."/>
            <person name="Sodergren E."/>
            <person name="Davis P."/>
            <person name="Kerhornou A."/>
            <person name="Nie X."/>
            <person name="Hall N."/>
            <person name="Anjard C."/>
            <person name="Hemphill L."/>
            <person name="Bason N."/>
            <person name="Farbrother P."/>
            <person name="Desany B."/>
            <person name="Just E."/>
            <person name="Morio T."/>
            <person name="Rost R."/>
            <person name="Churcher C."/>
            <person name="Cooper J."/>
            <person name="Haydock S."/>
            <person name="van Driessche N."/>
            <person name="Cronin A."/>
            <person name="Goodhead I."/>
            <person name="Muzny D."/>
            <person name="Mourier T."/>
            <person name="Pain A."/>
            <person name="Lu M."/>
            <person name="Harper D."/>
            <person name="Lindsay R."/>
            <person name="Hauser H."/>
            <person name="James K."/>
            <person name="Quiles M."/>
            <person name="Madan Babu M."/>
            <person name="Saito T."/>
            <person name="Buchrieser C."/>
            <person name="Wardroper A."/>
            <person name="Felder M."/>
            <person name="Thangavelu M."/>
            <person name="Johnson D."/>
            <person name="Knights A."/>
            <person name="Loulseged H."/>
            <person name="Mungall K."/>
            <person name="Oliver K."/>
            <person name="Price C."/>
            <person name="Quail M.A."/>
            <person name="Urushihara H."/>
            <person name="Hernandez J."/>
            <person name="Rabbinowitsch E."/>
            <person name="Steffen D."/>
            <person name="Sanders M."/>
            <person name="Ma J."/>
            <person name="Kohara Y."/>
            <person name="Sharp S."/>
            <person name="Simmonds M."/>
            <person name="Spiegler S."/>
            <person name="Tivey A."/>
            <person name="Sugano S."/>
            <person name="White B."/>
            <person name="Walker D."/>
            <person name="Woodward J."/>
            <person name="Winckler T."/>
            <person name="Tanaka Y."/>
            <person name="Shaulsky G."/>
            <person name="Schleicher M."/>
            <person name="Weinstock G."/>
            <person name="Rosenthal A."/>
            <person name="Cox E.C."/>
            <person name="Chisholm R.L."/>
            <person name="Gibbs R."/>
            <person name="Loomis W.F."/>
            <person name="Platzer M."/>
            <person name="Kay R.R."/>
            <person name="Williams J."/>
            <person name="Dear P.H."/>
            <person name="Noegel A.A."/>
            <person name="Barrell B."/>
            <person name="Kuspa A."/>
        </authorList>
    </citation>
    <scope>NUCLEOTIDE SEQUENCE [LARGE SCALE GENOMIC DNA]</scope>
    <source>
        <strain evidence="3 4">AX4</strain>
    </source>
</reference>
<dbReference type="InterPro" id="IPR003118">
    <property type="entry name" value="Pointed_dom"/>
</dbReference>
<dbReference type="SMR" id="Q54I31"/>
<dbReference type="InterPro" id="IPR009003">
    <property type="entry name" value="Peptidase_S1_PA"/>
</dbReference>
<evidence type="ECO:0000313" key="4">
    <source>
        <dbReference type="Proteomes" id="UP000002195"/>
    </source>
</evidence>
<dbReference type="InParanoid" id="Q54I31"/>
<dbReference type="VEuPathDB" id="AmoebaDB:DDB_G0289039"/>